<organism evidence="7 8">
    <name type="scientific">Solanum tuberosum</name>
    <name type="common">Potato</name>
    <dbReference type="NCBI Taxonomy" id="4113"/>
    <lineage>
        <taxon>Eukaryota</taxon>
        <taxon>Viridiplantae</taxon>
        <taxon>Streptophyta</taxon>
        <taxon>Embryophyta</taxon>
        <taxon>Tracheophyta</taxon>
        <taxon>Spermatophyta</taxon>
        <taxon>Magnoliopsida</taxon>
        <taxon>eudicotyledons</taxon>
        <taxon>Gunneridae</taxon>
        <taxon>Pentapetalae</taxon>
        <taxon>asterids</taxon>
        <taxon>lamiids</taxon>
        <taxon>Solanales</taxon>
        <taxon>Solanaceae</taxon>
        <taxon>Solanoideae</taxon>
        <taxon>Solaneae</taxon>
        <taxon>Solanum</taxon>
    </lineage>
</organism>
<name>A0ABQ7UIB2_SOLTU</name>
<evidence type="ECO:0000256" key="5">
    <source>
        <dbReference type="ARBA" id="ARBA00023242"/>
    </source>
</evidence>
<evidence type="ECO:0000313" key="7">
    <source>
        <dbReference type="EMBL" id="KAH0748717.1"/>
    </source>
</evidence>
<gene>
    <name evidence="7" type="ORF">KY290_027949</name>
</gene>
<keyword evidence="3" id="KW-0238">DNA-binding</keyword>
<dbReference type="InterPro" id="IPR011598">
    <property type="entry name" value="bHLH_dom"/>
</dbReference>
<accession>A0ABQ7UIB2</accession>
<proteinExistence type="predicted"/>
<keyword evidence="2" id="KW-0805">Transcription regulation</keyword>
<reference evidence="7 8" key="1">
    <citation type="journal article" date="2021" name="bioRxiv">
        <title>Chromosome-scale and haplotype-resolved genome assembly of a tetraploid potato cultivar.</title>
        <authorList>
            <person name="Sun H."/>
            <person name="Jiao W.-B."/>
            <person name="Krause K."/>
            <person name="Campoy J.A."/>
            <person name="Goel M."/>
            <person name="Folz-Donahue K."/>
            <person name="Kukat C."/>
            <person name="Huettel B."/>
            <person name="Schneeberger K."/>
        </authorList>
    </citation>
    <scope>NUCLEOTIDE SEQUENCE [LARGE SCALE GENOMIC DNA]</scope>
    <source>
        <strain evidence="7">SolTubOtavaFocal</strain>
        <tissue evidence="7">Leaves</tissue>
    </source>
</reference>
<feature type="domain" description="BHLH" evidence="6">
    <location>
        <begin position="1"/>
        <end position="49"/>
    </location>
</feature>
<comment type="subcellular location">
    <subcellularLocation>
        <location evidence="1">Nucleus</location>
    </subcellularLocation>
</comment>
<keyword evidence="5" id="KW-0539">Nucleus</keyword>
<comment type="caution">
    <text evidence="7">The sequence shown here is derived from an EMBL/GenBank/DDBJ whole genome shotgun (WGS) entry which is preliminary data.</text>
</comment>
<dbReference type="Proteomes" id="UP000826656">
    <property type="component" value="Unassembled WGS sequence"/>
</dbReference>
<keyword evidence="8" id="KW-1185">Reference proteome</keyword>
<evidence type="ECO:0000256" key="2">
    <source>
        <dbReference type="ARBA" id="ARBA00023015"/>
    </source>
</evidence>
<evidence type="ECO:0000256" key="3">
    <source>
        <dbReference type="ARBA" id="ARBA00023125"/>
    </source>
</evidence>
<evidence type="ECO:0000256" key="4">
    <source>
        <dbReference type="ARBA" id="ARBA00023163"/>
    </source>
</evidence>
<dbReference type="PROSITE" id="PS50888">
    <property type="entry name" value="BHLH"/>
    <property type="match status" value="1"/>
</dbReference>
<evidence type="ECO:0000256" key="1">
    <source>
        <dbReference type="ARBA" id="ARBA00004123"/>
    </source>
</evidence>
<keyword evidence="4" id="KW-0804">Transcription</keyword>
<sequence>MHRDLERQRRQGMSILQSSLRSLLPIHYVKGKRSVLDHMHEAVKYIKQLQENMNELERKKRS</sequence>
<evidence type="ECO:0000313" key="8">
    <source>
        <dbReference type="Proteomes" id="UP000826656"/>
    </source>
</evidence>
<dbReference type="Pfam" id="PF00010">
    <property type="entry name" value="HLH"/>
    <property type="match status" value="1"/>
</dbReference>
<dbReference type="EMBL" id="JAIVGD010000019">
    <property type="protein sequence ID" value="KAH0748717.1"/>
    <property type="molecule type" value="Genomic_DNA"/>
</dbReference>
<dbReference type="Gene3D" id="4.10.280.10">
    <property type="entry name" value="Helix-loop-helix DNA-binding domain"/>
    <property type="match status" value="1"/>
</dbReference>
<dbReference type="InterPro" id="IPR015660">
    <property type="entry name" value="MASH1/Ascl1a-like"/>
</dbReference>
<protein>
    <recommendedName>
        <fullName evidence="6">BHLH domain-containing protein</fullName>
    </recommendedName>
</protein>
<dbReference type="PANTHER" id="PTHR13935:SF106">
    <property type="entry name" value="ACHAETE-SCUTE COMPLEX PROTEIN T5-RELATED"/>
    <property type="match status" value="1"/>
</dbReference>
<evidence type="ECO:0000259" key="6">
    <source>
        <dbReference type="PROSITE" id="PS50888"/>
    </source>
</evidence>
<dbReference type="InterPro" id="IPR036638">
    <property type="entry name" value="HLH_DNA-bd_sf"/>
</dbReference>
<dbReference type="PANTHER" id="PTHR13935">
    <property type="entry name" value="ACHAETE-SCUTE TRANSCRIPTION FACTOR-RELATED"/>
    <property type="match status" value="1"/>
</dbReference>
<dbReference type="SUPFAM" id="SSF47459">
    <property type="entry name" value="HLH, helix-loop-helix DNA-binding domain"/>
    <property type="match status" value="1"/>
</dbReference>